<dbReference type="AlphaFoldDB" id="A0A672T0N9"/>
<dbReference type="Pfam" id="PF00002">
    <property type="entry name" value="7tm_2"/>
    <property type="match status" value="1"/>
</dbReference>
<keyword evidence="4 5" id="KW-0472">Membrane</keyword>
<dbReference type="PANTHER" id="PTHR12011">
    <property type="entry name" value="ADHESION G-PROTEIN COUPLED RECEPTOR"/>
    <property type="match status" value="1"/>
</dbReference>
<evidence type="ECO:0000256" key="3">
    <source>
        <dbReference type="ARBA" id="ARBA00022989"/>
    </source>
</evidence>
<evidence type="ECO:0000313" key="6">
    <source>
        <dbReference type="Ensembl" id="ENSSGRP00000107672.1"/>
    </source>
</evidence>
<sequence>KCNFVMCVIAGIPLVVVIIVIAYRSGLHDLRSIAGLTFLLGLTWGFAFFAWGPVNLAFTYLFAIFNSLQGKKQCYVFCFMQKVKKNLIIQLGASRCHRRTFLPKWFHKEPLTSEEPFCFTKGSLWQKKVLQIIKR</sequence>
<evidence type="ECO:0008006" key="8">
    <source>
        <dbReference type="Google" id="ProtNLM"/>
    </source>
</evidence>
<comment type="subcellular location">
    <subcellularLocation>
        <location evidence="1">Membrane</location>
        <topology evidence="1">Multi-pass membrane protein</topology>
    </subcellularLocation>
</comment>
<keyword evidence="7" id="KW-1185">Reference proteome</keyword>
<evidence type="ECO:0000313" key="7">
    <source>
        <dbReference type="Proteomes" id="UP000472262"/>
    </source>
</evidence>
<dbReference type="PANTHER" id="PTHR12011:SF264">
    <property type="entry name" value="ADHESION G-PROTEIN COUPLED RECEPTOR G2"/>
    <property type="match status" value="1"/>
</dbReference>
<keyword evidence="2 5" id="KW-0812">Transmembrane</keyword>
<evidence type="ECO:0000256" key="5">
    <source>
        <dbReference type="SAM" id="Phobius"/>
    </source>
</evidence>
<feature type="transmembrane region" description="Helical" evidence="5">
    <location>
        <begin position="38"/>
        <end position="63"/>
    </location>
</feature>
<dbReference type="GO" id="GO:0005886">
    <property type="term" value="C:plasma membrane"/>
    <property type="evidence" value="ECO:0007669"/>
    <property type="project" value="TreeGrafter"/>
</dbReference>
<dbReference type="Proteomes" id="UP000472262">
    <property type="component" value="Unassembled WGS sequence"/>
</dbReference>
<feature type="transmembrane region" description="Helical" evidence="5">
    <location>
        <begin position="7"/>
        <end position="26"/>
    </location>
</feature>
<name>A0A672T0N9_SINGR</name>
<reference evidence="6" key="1">
    <citation type="submission" date="2025-08" db="UniProtKB">
        <authorList>
            <consortium name="Ensembl"/>
        </authorList>
    </citation>
    <scope>IDENTIFICATION</scope>
</reference>
<organism evidence="6 7">
    <name type="scientific">Sinocyclocheilus grahami</name>
    <name type="common">Dianchi golden-line fish</name>
    <name type="synonym">Barbus grahami</name>
    <dbReference type="NCBI Taxonomy" id="75366"/>
    <lineage>
        <taxon>Eukaryota</taxon>
        <taxon>Metazoa</taxon>
        <taxon>Chordata</taxon>
        <taxon>Craniata</taxon>
        <taxon>Vertebrata</taxon>
        <taxon>Euteleostomi</taxon>
        <taxon>Actinopterygii</taxon>
        <taxon>Neopterygii</taxon>
        <taxon>Teleostei</taxon>
        <taxon>Ostariophysi</taxon>
        <taxon>Cypriniformes</taxon>
        <taxon>Cyprinidae</taxon>
        <taxon>Cyprininae</taxon>
        <taxon>Sinocyclocheilus</taxon>
    </lineage>
</organism>
<proteinExistence type="predicted"/>
<evidence type="ECO:0000256" key="4">
    <source>
        <dbReference type="ARBA" id="ARBA00023136"/>
    </source>
</evidence>
<dbReference type="GO" id="GO:0007189">
    <property type="term" value="P:adenylate cyclase-activating G protein-coupled receptor signaling pathway"/>
    <property type="evidence" value="ECO:0007669"/>
    <property type="project" value="TreeGrafter"/>
</dbReference>
<reference evidence="6" key="2">
    <citation type="submission" date="2025-09" db="UniProtKB">
        <authorList>
            <consortium name="Ensembl"/>
        </authorList>
    </citation>
    <scope>IDENTIFICATION</scope>
</reference>
<keyword evidence="3 5" id="KW-1133">Transmembrane helix</keyword>
<dbReference type="InParanoid" id="A0A672T0N9"/>
<accession>A0A672T0N9</accession>
<dbReference type="InterPro" id="IPR000832">
    <property type="entry name" value="GPCR_2_secretin-like"/>
</dbReference>
<dbReference type="Gene3D" id="1.20.1070.10">
    <property type="entry name" value="Rhodopsin 7-helix transmembrane proteins"/>
    <property type="match status" value="1"/>
</dbReference>
<dbReference type="GO" id="GO:0004930">
    <property type="term" value="F:G protein-coupled receptor activity"/>
    <property type="evidence" value="ECO:0007669"/>
    <property type="project" value="InterPro"/>
</dbReference>
<protein>
    <recommendedName>
        <fullName evidence="8">G-protein coupled receptors family 2 profile 2 domain-containing protein</fullName>
    </recommendedName>
</protein>
<evidence type="ECO:0000256" key="1">
    <source>
        <dbReference type="ARBA" id="ARBA00004141"/>
    </source>
</evidence>
<evidence type="ECO:0000256" key="2">
    <source>
        <dbReference type="ARBA" id="ARBA00022692"/>
    </source>
</evidence>
<dbReference type="Ensembl" id="ENSSGRT00000114402.1">
    <property type="protein sequence ID" value="ENSSGRP00000107672.1"/>
    <property type="gene ID" value="ENSSGRG00000053118.1"/>
</dbReference>